<accession>W6M3U3</accession>
<feature type="binding site" evidence="6">
    <location>
        <begin position="36"/>
        <end position="41"/>
    </location>
    <ligand>
        <name>NADP(+)</name>
        <dbReference type="ChEBI" id="CHEBI:58349"/>
    </ligand>
</feature>
<keyword evidence="11" id="KW-1185">Reference proteome</keyword>
<evidence type="ECO:0000256" key="2">
    <source>
        <dbReference type="ARBA" id="ARBA00022857"/>
    </source>
</evidence>
<dbReference type="EMBL" id="CBTJ020000037">
    <property type="protein sequence ID" value="CDI02436.1"/>
    <property type="molecule type" value="Genomic_DNA"/>
</dbReference>
<dbReference type="InterPro" id="IPR028939">
    <property type="entry name" value="P5C_Rdtase_cat_N"/>
</dbReference>
<dbReference type="InterPro" id="IPR036291">
    <property type="entry name" value="NAD(P)-bd_dom_sf"/>
</dbReference>
<organism evidence="10 11">
    <name type="scientific">Candidatus Competibacter denitrificans Run_A_D11</name>
    <dbReference type="NCBI Taxonomy" id="1400863"/>
    <lineage>
        <taxon>Bacteria</taxon>
        <taxon>Pseudomonadati</taxon>
        <taxon>Pseudomonadota</taxon>
        <taxon>Gammaproteobacteria</taxon>
        <taxon>Candidatus Competibacteraceae</taxon>
        <taxon>Candidatus Competibacter</taxon>
    </lineage>
</organism>
<evidence type="ECO:0000313" key="11">
    <source>
        <dbReference type="Proteomes" id="UP000035760"/>
    </source>
</evidence>
<dbReference type="GO" id="GO:0055129">
    <property type="term" value="P:L-proline biosynthetic process"/>
    <property type="evidence" value="ECO:0007669"/>
    <property type="project" value="UniProtKB-UniRule"/>
</dbReference>
<comment type="catalytic activity">
    <reaction evidence="4">
        <text>L-proline + NADP(+) = (S)-1-pyrroline-5-carboxylate + NADPH + 2 H(+)</text>
        <dbReference type="Rhea" id="RHEA:14109"/>
        <dbReference type="ChEBI" id="CHEBI:15378"/>
        <dbReference type="ChEBI" id="CHEBI:17388"/>
        <dbReference type="ChEBI" id="CHEBI:57783"/>
        <dbReference type="ChEBI" id="CHEBI:58349"/>
        <dbReference type="ChEBI" id="CHEBI:60039"/>
        <dbReference type="EC" id="1.5.1.2"/>
    </reaction>
</comment>
<dbReference type="Proteomes" id="UP000035760">
    <property type="component" value="Unassembled WGS sequence"/>
</dbReference>
<dbReference type="Pfam" id="PF03807">
    <property type="entry name" value="F420_oxidored"/>
    <property type="match status" value="1"/>
</dbReference>
<comment type="caution">
    <text evidence="10">The sequence shown here is derived from an EMBL/GenBank/DDBJ whole genome shotgun (WGS) entry which is preliminary data.</text>
</comment>
<evidence type="ECO:0000313" key="10">
    <source>
        <dbReference type="EMBL" id="CDI02436.1"/>
    </source>
</evidence>
<gene>
    <name evidence="4 10" type="primary">proC</name>
    <name evidence="10" type="ORF">BN873_300057</name>
</gene>
<dbReference type="AlphaFoldDB" id="W6M3U3"/>
<dbReference type="STRING" id="1400863.BN873_300057"/>
<comment type="pathway">
    <text evidence="4">Amino-acid biosynthesis; L-proline biosynthesis; L-proline from L-glutamate 5-semialdehyde: step 1/1.</text>
</comment>
<dbReference type="SUPFAM" id="SSF51735">
    <property type="entry name" value="NAD(P)-binding Rossmann-fold domains"/>
    <property type="match status" value="1"/>
</dbReference>
<sequence length="302" mass="31712">MRAPGTDAQSCAQSRFDNDDDKPPEVVMNDMAIAFIGGGNMARSLIGGLIAGGHSPDLIGVAEPDNSQREFLRGRYGVHTCADNLEATAKAETIVLAVKPQILQGVARQLAPAIQTRQPLVLSVAAGVREPDLRRWLGGGSLALVRAMPNTPALVGGGASALFANPFVSEERRRLAESLLRAVGVTVWVDDETLLDTVTALSGSGPAYFFLVMEALEHAALDLGLDADKARLLTLQTAFGAAKMALESADSPATLRARVTSPGGTTERALAVLRDGGIEKLLTQAVVAARQRARELGDLLGE</sequence>
<keyword evidence="2 4" id="KW-0521">NADP</keyword>
<comment type="subcellular location">
    <subcellularLocation>
        <location evidence="4">Cytoplasm</location>
    </subcellularLocation>
</comment>
<dbReference type="PANTHER" id="PTHR11645">
    <property type="entry name" value="PYRROLINE-5-CARBOXYLATE REDUCTASE"/>
    <property type="match status" value="1"/>
</dbReference>
<feature type="binding site" evidence="6">
    <location>
        <begin position="97"/>
        <end position="100"/>
    </location>
    <ligand>
        <name>NADP(+)</name>
        <dbReference type="ChEBI" id="CHEBI:58349"/>
    </ligand>
</feature>
<proteinExistence type="inferred from homology"/>
<dbReference type="GO" id="GO:0005737">
    <property type="term" value="C:cytoplasm"/>
    <property type="evidence" value="ECO:0007669"/>
    <property type="project" value="UniProtKB-SubCell"/>
</dbReference>
<keyword evidence="4" id="KW-0963">Cytoplasm</keyword>
<dbReference type="PIRSF" id="PIRSF000193">
    <property type="entry name" value="Pyrrol-5-carb_rd"/>
    <property type="match status" value="1"/>
</dbReference>
<keyword evidence="4" id="KW-0028">Amino-acid biosynthesis</keyword>
<feature type="domain" description="Pyrroline-5-carboxylate reductase catalytic N-terminal" evidence="8">
    <location>
        <begin position="33"/>
        <end position="127"/>
    </location>
</feature>
<dbReference type="UniPathway" id="UPA00098">
    <property type="reaction ID" value="UER00361"/>
</dbReference>
<evidence type="ECO:0000256" key="1">
    <source>
        <dbReference type="ARBA" id="ARBA00005525"/>
    </source>
</evidence>
<evidence type="ECO:0000256" key="6">
    <source>
        <dbReference type="PIRSR" id="PIRSR000193-1"/>
    </source>
</evidence>
<evidence type="ECO:0000256" key="7">
    <source>
        <dbReference type="SAM" id="MobiDB-lite"/>
    </source>
</evidence>
<dbReference type="Gene3D" id="1.10.3730.10">
    <property type="entry name" value="ProC C-terminal domain-like"/>
    <property type="match status" value="1"/>
</dbReference>
<name>W6M3U3_9GAMM</name>
<dbReference type="InterPro" id="IPR008927">
    <property type="entry name" value="6-PGluconate_DH-like_C_sf"/>
</dbReference>
<evidence type="ECO:0000259" key="9">
    <source>
        <dbReference type="Pfam" id="PF14748"/>
    </source>
</evidence>
<dbReference type="InterPro" id="IPR000304">
    <property type="entry name" value="Pyrroline-COOH_reductase"/>
</dbReference>
<reference evidence="10" key="1">
    <citation type="submission" date="2013-07" db="EMBL/GenBank/DDBJ databases">
        <authorList>
            <person name="McIlroy S."/>
        </authorList>
    </citation>
    <scope>NUCLEOTIDE SEQUENCE [LARGE SCALE GENOMIC DNA]</scope>
    <source>
        <strain evidence="10">Run_A_D11</strain>
    </source>
</reference>
<reference evidence="10" key="2">
    <citation type="submission" date="2014-03" db="EMBL/GenBank/DDBJ databases">
        <title>Candidatus Competibacter-lineage genomes retrieved from metagenomes reveal functional metabolic diversity.</title>
        <authorList>
            <person name="McIlroy S.J."/>
            <person name="Albertsen M."/>
            <person name="Andresen E.K."/>
            <person name="Saunders A.M."/>
            <person name="Kristiansen R."/>
            <person name="Stokholm-Bjerregaard M."/>
            <person name="Nielsen K.L."/>
            <person name="Nielsen P.H."/>
        </authorList>
    </citation>
    <scope>NUCLEOTIDE SEQUENCE</scope>
    <source>
        <strain evidence="10">Run_A_D11</strain>
    </source>
</reference>
<dbReference type="FunFam" id="1.10.3730.10:FF:000001">
    <property type="entry name" value="Pyrroline-5-carboxylate reductase"/>
    <property type="match status" value="1"/>
</dbReference>
<comment type="similarity">
    <text evidence="1 4">Belongs to the pyrroline-5-carboxylate reductase family.</text>
</comment>
<evidence type="ECO:0000256" key="5">
    <source>
        <dbReference type="NCBIfam" id="TIGR00112"/>
    </source>
</evidence>
<dbReference type="SUPFAM" id="SSF48179">
    <property type="entry name" value="6-phosphogluconate dehydrogenase C-terminal domain-like"/>
    <property type="match status" value="1"/>
</dbReference>
<dbReference type="PANTHER" id="PTHR11645:SF0">
    <property type="entry name" value="PYRROLINE-5-CARBOXYLATE REDUCTASE 3"/>
    <property type="match status" value="1"/>
</dbReference>
<comment type="catalytic activity">
    <reaction evidence="4">
        <text>L-proline + NAD(+) = (S)-1-pyrroline-5-carboxylate + NADH + 2 H(+)</text>
        <dbReference type="Rhea" id="RHEA:14105"/>
        <dbReference type="ChEBI" id="CHEBI:15378"/>
        <dbReference type="ChEBI" id="CHEBI:17388"/>
        <dbReference type="ChEBI" id="CHEBI:57540"/>
        <dbReference type="ChEBI" id="CHEBI:57945"/>
        <dbReference type="ChEBI" id="CHEBI:60039"/>
        <dbReference type="EC" id="1.5.1.2"/>
    </reaction>
</comment>
<feature type="region of interest" description="Disordered" evidence="7">
    <location>
        <begin position="1"/>
        <end position="23"/>
    </location>
</feature>
<evidence type="ECO:0000256" key="3">
    <source>
        <dbReference type="ARBA" id="ARBA00023002"/>
    </source>
</evidence>
<feature type="binding site" evidence="6">
    <location>
        <position position="84"/>
    </location>
    <ligand>
        <name>NADPH</name>
        <dbReference type="ChEBI" id="CHEBI:57783"/>
    </ligand>
</feature>
<dbReference type="NCBIfam" id="TIGR00112">
    <property type="entry name" value="proC"/>
    <property type="match status" value="1"/>
</dbReference>
<evidence type="ECO:0000259" key="8">
    <source>
        <dbReference type="Pfam" id="PF03807"/>
    </source>
</evidence>
<protein>
    <recommendedName>
        <fullName evidence="4 5">Pyrroline-5-carboxylate reductase</fullName>
        <shortName evidence="4">P5C reductase</shortName>
        <shortName evidence="4">P5CR</shortName>
        <ecNumber evidence="4 5">1.5.1.2</ecNumber>
    </recommendedName>
    <alternativeName>
        <fullName evidence="4">PCA reductase</fullName>
    </alternativeName>
</protein>
<evidence type="ECO:0000256" key="4">
    <source>
        <dbReference type="HAMAP-Rule" id="MF_01925"/>
    </source>
</evidence>
<dbReference type="Gene3D" id="3.40.50.720">
    <property type="entry name" value="NAD(P)-binding Rossmann-like Domain"/>
    <property type="match status" value="1"/>
</dbReference>
<comment type="function">
    <text evidence="4">Catalyzes the reduction of 1-pyrroline-5-carboxylate (PCA) to L-proline.</text>
</comment>
<keyword evidence="4" id="KW-0641">Proline biosynthesis</keyword>
<keyword evidence="3 4" id="KW-0560">Oxidoreductase</keyword>
<dbReference type="HAMAP" id="MF_01925">
    <property type="entry name" value="P5C_reductase"/>
    <property type="match status" value="1"/>
</dbReference>
<feature type="domain" description="Pyrroline-5-carboxylate reductase dimerisation" evidence="9">
    <location>
        <begin position="192"/>
        <end position="296"/>
    </location>
</feature>
<dbReference type="InterPro" id="IPR029036">
    <property type="entry name" value="P5CR_dimer"/>
</dbReference>
<dbReference type="EC" id="1.5.1.2" evidence="4 5"/>
<dbReference type="Pfam" id="PF14748">
    <property type="entry name" value="P5CR_dimer"/>
    <property type="match status" value="1"/>
</dbReference>
<dbReference type="GO" id="GO:0004735">
    <property type="term" value="F:pyrroline-5-carboxylate reductase activity"/>
    <property type="evidence" value="ECO:0007669"/>
    <property type="project" value="UniProtKB-UniRule"/>
</dbReference>